<dbReference type="Proteomes" id="UP001165065">
    <property type="component" value="Unassembled WGS sequence"/>
</dbReference>
<organism evidence="6 7">
    <name type="scientific">Triparma columacea</name>
    <dbReference type="NCBI Taxonomy" id="722753"/>
    <lineage>
        <taxon>Eukaryota</taxon>
        <taxon>Sar</taxon>
        <taxon>Stramenopiles</taxon>
        <taxon>Ochrophyta</taxon>
        <taxon>Bolidophyceae</taxon>
        <taxon>Parmales</taxon>
        <taxon>Triparmaceae</taxon>
        <taxon>Triparma</taxon>
    </lineage>
</organism>
<dbReference type="InterPro" id="IPR039481">
    <property type="entry name" value="EXOC2/Sec5_N_dom"/>
</dbReference>
<evidence type="ECO:0000256" key="2">
    <source>
        <dbReference type="ARBA" id="ARBA00022448"/>
    </source>
</evidence>
<dbReference type="GO" id="GO:0006893">
    <property type="term" value="P:Golgi to plasma membrane transport"/>
    <property type="evidence" value="ECO:0007669"/>
    <property type="project" value="InterPro"/>
</dbReference>
<dbReference type="GO" id="GO:0006887">
    <property type="term" value="P:exocytosis"/>
    <property type="evidence" value="ECO:0007669"/>
    <property type="project" value="UniProtKB-KW"/>
</dbReference>
<evidence type="ECO:0000313" key="7">
    <source>
        <dbReference type="Proteomes" id="UP001165065"/>
    </source>
</evidence>
<evidence type="ECO:0000313" key="6">
    <source>
        <dbReference type="EMBL" id="GMI23596.1"/>
    </source>
</evidence>
<comment type="similarity">
    <text evidence="1">Belongs to the SEC5 family.</text>
</comment>
<evidence type="ECO:0000259" key="5">
    <source>
        <dbReference type="Pfam" id="PF15469"/>
    </source>
</evidence>
<evidence type="ECO:0000256" key="3">
    <source>
        <dbReference type="ARBA" id="ARBA00022483"/>
    </source>
</evidence>
<dbReference type="InterPro" id="IPR029175">
    <property type="entry name" value="EXOC2/Sec5"/>
</dbReference>
<dbReference type="OrthoDB" id="26242at2759"/>
<dbReference type="GO" id="GO:0000145">
    <property type="term" value="C:exocyst"/>
    <property type="evidence" value="ECO:0007669"/>
    <property type="project" value="InterPro"/>
</dbReference>
<comment type="caution">
    <text evidence="6">The sequence shown here is derived from an EMBL/GenBank/DDBJ whole genome shotgun (WGS) entry which is preliminary data.</text>
</comment>
<sequence length="1270" mass="138414">MEDLEDSAYECRVLLRGLHVQNSNNKRRLKSMKRFKDFVAHPTFSRGEPWKGRCFYDDDVLYLLSGRSPPDSSIGLVCGLLAACGEVSSSSSSGGSIVRESEATIGDLGLVKLKRSACDAIKLLFYLVFEAVLDDGDAEEGDNVFLETFVNLGENDIDMMCLSAHVADDRDGDKSRSGSSLHACALILLLLSRRKNGFAGDGGDVDRNEDDDGKLCLDDLLPDTAQQQSYLSWLRKFQAEQTRLAGDVNSTALEGQQQHQPSRVRDPEFTHVCKVIYNAVIRSPSGGDVDADAGFRADDVSTERRVAEENLLATSAAGGAHGGRGISSSQSGSNPKFDDPIGYELGLHSPAVLSLRGAPTRWEDSSIPALIKMSSLMSSVPEDAKKLQSIGDAGLQVDEERSQVLSSDPLGIRPATFDLRNLETGRRKVLFDDGAVLSSSGANCKMSREGSVLPTDSNFSPLLFLSLVHPNASFDELTDALARLEKVADNHAMRLQQLVRDNFPLFVRCAEGIDWFSENIGCAKGGGDGQPSVGAAIPKLECLEALIQRIERHADDAFRPLLDNTTEVRRTKNALAILSRVGPILSVPNLMANHLEAGRVAEAVKAYRRVKLINDSCGVELLKSVREKAMEAASEARESLVKLLASSEASTNQLLGAVRDMKDLDELDGDELFEDGGRSSLFSPQGKGSERGSRVRNPALLCLEAQADHFAAYALKTVRGCDELLLQSVSSETSGPSISYNKNVEKGGEVPLQETLEYFDEDQGRSEEIFEKKFIGSFASLKISLYATRVACCQRASSLVMKWLPRLMRVSSIAHDIESQLQSSGRGKETDRTVTSVLEVQIADSISVLTDLVGRCSIGNDAFEAEKAAMVKHRNMTGERSKALESKRVECRVKGATAALGKVTYYTSPLPPGYNSKCANSLSNLSETIAACAVTARRFKGYDHFGFSHRSKNGRLDIAKATELEICAEFAVRFVVACEKRWCSNALDHCATICATVASSRGFLDVIAVTECVQKLGDELHRGFECGPEIEAGVLNCIETICENLSDVSKGSTVANNLKIVGECSKALQCEIDELVDVVGGLGSSISGGGALELREKCIACVQKLEKEIWGCYIDKLKGNFRDSLRTSLQVPGVGEDFDKSFPPKLANALMCIVRNRALVEDTLPTTLMIQSITGKSYVKLVMEAACSSLLVAATDIRLPERGEESWERAASQKAMQLSFLIDMLEKFVTPGEVESSRRTLKELHVKGVEQMIQEFREKGEFFTFCFDRI</sequence>
<dbReference type="PANTHER" id="PTHR13043">
    <property type="entry name" value="EXOCYST COMPLEX COMPONENT SEC5"/>
    <property type="match status" value="1"/>
</dbReference>
<gene>
    <name evidence="6" type="ORF">TrCOL_g11295</name>
</gene>
<dbReference type="PANTHER" id="PTHR13043:SF1">
    <property type="entry name" value="EXOCYST COMPLEX COMPONENT 2"/>
    <property type="match status" value="1"/>
</dbReference>
<keyword evidence="7" id="KW-1185">Reference proteome</keyword>
<name>A0A9W7FYW4_9STRA</name>
<feature type="region of interest" description="Disordered" evidence="4">
    <location>
        <begin position="313"/>
        <end position="338"/>
    </location>
</feature>
<dbReference type="AlphaFoldDB" id="A0A9W7FYW4"/>
<evidence type="ECO:0000256" key="4">
    <source>
        <dbReference type="SAM" id="MobiDB-lite"/>
    </source>
</evidence>
<reference evidence="7" key="1">
    <citation type="journal article" date="2023" name="Commun. Biol.">
        <title>Genome analysis of Parmales, the sister group of diatoms, reveals the evolutionary specialization of diatoms from phago-mixotrophs to photoautotrophs.</title>
        <authorList>
            <person name="Ban H."/>
            <person name="Sato S."/>
            <person name="Yoshikawa S."/>
            <person name="Yamada K."/>
            <person name="Nakamura Y."/>
            <person name="Ichinomiya M."/>
            <person name="Sato N."/>
            <person name="Blanc-Mathieu R."/>
            <person name="Endo H."/>
            <person name="Kuwata A."/>
            <person name="Ogata H."/>
        </authorList>
    </citation>
    <scope>NUCLEOTIDE SEQUENCE [LARGE SCALE GENOMIC DNA]</scope>
</reference>
<feature type="domain" description="Exocyst complex component EXOC2/Sec5 N-terminal" evidence="5">
    <location>
        <begin position="439"/>
        <end position="811"/>
    </location>
</feature>
<proteinExistence type="inferred from homology"/>
<keyword evidence="3" id="KW-0268">Exocytosis</keyword>
<evidence type="ECO:0000256" key="1">
    <source>
        <dbReference type="ARBA" id="ARBA00010578"/>
    </source>
</evidence>
<dbReference type="EMBL" id="BRYA01000571">
    <property type="protein sequence ID" value="GMI23596.1"/>
    <property type="molecule type" value="Genomic_DNA"/>
</dbReference>
<protein>
    <recommendedName>
        <fullName evidence="5">Exocyst complex component EXOC2/Sec5 N-terminal domain-containing protein</fullName>
    </recommendedName>
</protein>
<keyword evidence="2" id="KW-0813">Transport</keyword>
<dbReference type="Pfam" id="PF15469">
    <property type="entry name" value="Sec5"/>
    <property type="match status" value="1"/>
</dbReference>
<accession>A0A9W7FYW4</accession>